<comment type="catalytic activity">
    <reaction evidence="11">
        <text>a 5,6-dihydrouridine in tRNA + NAD(+) = a uridine in tRNA + NADH + H(+)</text>
        <dbReference type="Rhea" id="RHEA:54452"/>
        <dbReference type="Rhea" id="RHEA-COMP:13339"/>
        <dbReference type="Rhea" id="RHEA-COMP:13887"/>
        <dbReference type="ChEBI" id="CHEBI:15378"/>
        <dbReference type="ChEBI" id="CHEBI:57540"/>
        <dbReference type="ChEBI" id="CHEBI:57945"/>
        <dbReference type="ChEBI" id="CHEBI:65315"/>
        <dbReference type="ChEBI" id="CHEBI:74443"/>
    </reaction>
</comment>
<evidence type="ECO:0000256" key="3">
    <source>
        <dbReference type="ARBA" id="ARBA00022555"/>
    </source>
</evidence>
<proteinExistence type="inferred from homology"/>
<evidence type="ECO:0000256" key="9">
    <source>
        <dbReference type="ARBA" id="ARBA00023002"/>
    </source>
</evidence>
<keyword evidence="9 12" id="KW-0560">Oxidoreductase</keyword>
<feature type="active site" description="Proton donor" evidence="13">
    <location>
        <position position="88"/>
    </location>
</feature>
<dbReference type="Gene3D" id="1.10.1200.80">
    <property type="entry name" value="Putative flavin oxidoreducatase, domain 2"/>
    <property type="match status" value="1"/>
</dbReference>
<name>A0A7C1GSA6_9BACT</name>
<evidence type="ECO:0000256" key="10">
    <source>
        <dbReference type="ARBA" id="ARBA00048205"/>
    </source>
</evidence>
<dbReference type="CDD" id="cd02801">
    <property type="entry name" value="DUS_like_FMN"/>
    <property type="match status" value="1"/>
</dbReference>
<dbReference type="PANTHER" id="PTHR45846:SF1">
    <property type="entry name" value="TRNA-DIHYDROURIDINE(47) SYNTHASE [NAD(P)(+)]-LIKE"/>
    <property type="match status" value="1"/>
</dbReference>
<feature type="domain" description="DUS-like FMN-binding" evidence="15">
    <location>
        <begin position="7"/>
        <end position="299"/>
    </location>
</feature>
<protein>
    <recommendedName>
        <fullName evidence="12">tRNA-dihydrouridine synthase</fullName>
        <ecNumber evidence="12">1.3.1.-</ecNumber>
    </recommendedName>
</protein>
<keyword evidence="7" id="KW-0521">NADP</keyword>
<dbReference type="AlphaFoldDB" id="A0A7C1GSA6"/>
<keyword evidence="8" id="KW-0694">RNA-binding</keyword>
<evidence type="ECO:0000256" key="6">
    <source>
        <dbReference type="ARBA" id="ARBA00022694"/>
    </source>
</evidence>
<dbReference type="Gene3D" id="3.20.20.70">
    <property type="entry name" value="Aldolase class I"/>
    <property type="match status" value="1"/>
</dbReference>
<evidence type="ECO:0000256" key="5">
    <source>
        <dbReference type="ARBA" id="ARBA00022643"/>
    </source>
</evidence>
<keyword evidence="4 12" id="KW-0285">Flavoprotein</keyword>
<dbReference type="GO" id="GO:0000049">
    <property type="term" value="F:tRNA binding"/>
    <property type="evidence" value="ECO:0007669"/>
    <property type="project" value="UniProtKB-KW"/>
</dbReference>
<evidence type="ECO:0000256" key="12">
    <source>
        <dbReference type="PIRNR" id="PIRNR006621"/>
    </source>
</evidence>
<dbReference type="SUPFAM" id="SSF51395">
    <property type="entry name" value="FMN-linked oxidoreductases"/>
    <property type="match status" value="1"/>
</dbReference>
<reference evidence="16" key="1">
    <citation type="journal article" date="2020" name="mSystems">
        <title>Genome- and Community-Level Interaction Insights into Carbon Utilization and Element Cycling Functions of Hydrothermarchaeota in Hydrothermal Sediment.</title>
        <authorList>
            <person name="Zhou Z."/>
            <person name="Liu Y."/>
            <person name="Xu W."/>
            <person name="Pan J."/>
            <person name="Luo Z.H."/>
            <person name="Li M."/>
        </authorList>
    </citation>
    <scope>NUCLEOTIDE SEQUENCE [LARGE SCALE GENOMIC DNA]</scope>
    <source>
        <strain evidence="16">SpSt-1179</strain>
    </source>
</reference>
<sequence length="312" mass="34718">MDKQIGLSPMAGYTDATMRELSLSWGADFVFSEMISAEGALRSSGKTDELVPSTPTRIQLFGSNVSRMAKAAAKLSIVATWIDINAGCPVRKVTRRGAGSALLKTPEKIAEMIIALKNTVEVPISVKIRLGFDCIETEEIIYPILKAKPEAVFVHGRTVAQAYSGSANWEEIDRIARLLHEEGILSYGSGDMFSPEAIVNALRCYSVDGVVVARGAIGNPWIFRQSKDLMQKGFYDDPDLPERLGHFSTHLELLGKRVGEEQAVRELRKSFAGYTRNIRNASDLRKEYMKCDSLEEVWELFRCFLPDSQVFK</sequence>
<dbReference type="EMBL" id="DSBT01000097">
    <property type="protein sequence ID" value="HDP77200.1"/>
    <property type="molecule type" value="Genomic_DNA"/>
</dbReference>
<dbReference type="GO" id="GO:0050660">
    <property type="term" value="F:flavin adenine dinucleotide binding"/>
    <property type="evidence" value="ECO:0007669"/>
    <property type="project" value="InterPro"/>
</dbReference>
<dbReference type="PANTHER" id="PTHR45846">
    <property type="entry name" value="TRNA-DIHYDROURIDINE(47) SYNTHASE [NAD(P)(+)]-LIKE"/>
    <property type="match status" value="1"/>
</dbReference>
<comment type="caution">
    <text evidence="16">The sequence shown here is derived from an EMBL/GenBank/DDBJ whole genome shotgun (WGS) entry which is preliminary data.</text>
</comment>
<evidence type="ECO:0000256" key="4">
    <source>
        <dbReference type="ARBA" id="ARBA00022630"/>
    </source>
</evidence>
<dbReference type="InterPro" id="IPR018517">
    <property type="entry name" value="tRNA_hU_synthase_CS"/>
</dbReference>
<dbReference type="EC" id="1.3.1.-" evidence="12"/>
<dbReference type="PROSITE" id="PS01136">
    <property type="entry name" value="UPF0034"/>
    <property type="match status" value="1"/>
</dbReference>
<feature type="binding site" evidence="14">
    <location>
        <position position="155"/>
    </location>
    <ligand>
        <name>FMN</name>
        <dbReference type="ChEBI" id="CHEBI:58210"/>
    </ligand>
</feature>
<evidence type="ECO:0000259" key="15">
    <source>
        <dbReference type="Pfam" id="PF01207"/>
    </source>
</evidence>
<feature type="binding site" evidence="14">
    <location>
        <position position="59"/>
    </location>
    <ligand>
        <name>FMN</name>
        <dbReference type="ChEBI" id="CHEBI:58210"/>
    </ligand>
</feature>
<dbReference type="InterPro" id="IPR024036">
    <property type="entry name" value="tRNA-dHydroUridine_Synthase_C"/>
</dbReference>
<dbReference type="Pfam" id="PF01207">
    <property type="entry name" value="Dus"/>
    <property type="match status" value="1"/>
</dbReference>
<organism evidence="16">
    <name type="scientific">Mesotoga infera</name>
    <dbReference type="NCBI Taxonomy" id="1236046"/>
    <lineage>
        <taxon>Bacteria</taxon>
        <taxon>Thermotogati</taxon>
        <taxon>Thermotogota</taxon>
        <taxon>Thermotogae</taxon>
        <taxon>Kosmotogales</taxon>
        <taxon>Kosmotogaceae</taxon>
        <taxon>Mesotoga</taxon>
    </lineage>
</organism>
<comment type="catalytic activity">
    <reaction evidence="10">
        <text>a 5,6-dihydrouridine in tRNA + NADP(+) = a uridine in tRNA + NADPH + H(+)</text>
        <dbReference type="Rhea" id="RHEA:23624"/>
        <dbReference type="Rhea" id="RHEA-COMP:13339"/>
        <dbReference type="Rhea" id="RHEA-COMP:13887"/>
        <dbReference type="ChEBI" id="CHEBI:15378"/>
        <dbReference type="ChEBI" id="CHEBI:57783"/>
        <dbReference type="ChEBI" id="CHEBI:58349"/>
        <dbReference type="ChEBI" id="CHEBI:65315"/>
        <dbReference type="ChEBI" id="CHEBI:74443"/>
    </reaction>
</comment>
<feature type="binding site" evidence="14">
    <location>
        <begin position="213"/>
        <end position="214"/>
    </location>
    <ligand>
        <name>FMN</name>
        <dbReference type="ChEBI" id="CHEBI:58210"/>
    </ligand>
</feature>
<comment type="function">
    <text evidence="2 12">Catalyzes the synthesis of 5,6-dihydrouridine (D), a modified base found in the D-loop of most tRNAs, via the reduction of the C5-C6 double bond in target uridines.</text>
</comment>
<evidence type="ECO:0000256" key="14">
    <source>
        <dbReference type="PIRSR" id="PIRSR006621-2"/>
    </source>
</evidence>
<dbReference type="InterPro" id="IPR001269">
    <property type="entry name" value="DUS_fam"/>
</dbReference>
<evidence type="ECO:0000256" key="11">
    <source>
        <dbReference type="ARBA" id="ARBA00048802"/>
    </source>
</evidence>
<dbReference type="GO" id="GO:0017150">
    <property type="term" value="F:tRNA dihydrouridine synthase activity"/>
    <property type="evidence" value="ECO:0007669"/>
    <property type="project" value="InterPro"/>
</dbReference>
<comment type="similarity">
    <text evidence="12">Belongs to the dus family.</text>
</comment>
<dbReference type="InterPro" id="IPR035587">
    <property type="entry name" value="DUS-like_FMN-bd"/>
</dbReference>
<evidence type="ECO:0000256" key="8">
    <source>
        <dbReference type="ARBA" id="ARBA00022884"/>
    </source>
</evidence>
<evidence type="ECO:0000256" key="7">
    <source>
        <dbReference type="ARBA" id="ARBA00022857"/>
    </source>
</evidence>
<evidence type="ECO:0000256" key="1">
    <source>
        <dbReference type="ARBA" id="ARBA00001917"/>
    </source>
</evidence>
<keyword evidence="3" id="KW-0820">tRNA-binding</keyword>
<evidence type="ECO:0000256" key="2">
    <source>
        <dbReference type="ARBA" id="ARBA00002790"/>
    </source>
</evidence>
<keyword evidence="5 12" id="KW-0288">FMN</keyword>
<gene>
    <name evidence="16" type="ORF">ENN47_03255</name>
</gene>
<keyword evidence="14" id="KW-0547">Nucleotide-binding</keyword>
<dbReference type="InterPro" id="IPR013785">
    <property type="entry name" value="Aldolase_TIM"/>
</dbReference>
<comment type="cofactor">
    <cofactor evidence="1 12 14">
        <name>FMN</name>
        <dbReference type="ChEBI" id="CHEBI:58210"/>
    </cofactor>
</comment>
<evidence type="ECO:0000313" key="16">
    <source>
        <dbReference type="EMBL" id="HDP77200.1"/>
    </source>
</evidence>
<accession>A0A7C1GSA6</accession>
<evidence type="ECO:0000256" key="13">
    <source>
        <dbReference type="PIRSR" id="PIRSR006621-1"/>
    </source>
</evidence>
<keyword evidence="6 12" id="KW-0819">tRNA processing</keyword>
<dbReference type="PIRSF" id="PIRSF006621">
    <property type="entry name" value="Dus"/>
    <property type="match status" value="1"/>
</dbReference>
<dbReference type="Proteomes" id="UP000886198">
    <property type="component" value="Unassembled WGS sequence"/>
</dbReference>
<feature type="binding site" evidence="14">
    <location>
        <begin position="9"/>
        <end position="11"/>
    </location>
    <ligand>
        <name>FMN</name>
        <dbReference type="ChEBI" id="CHEBI:58210"/>
    </ligand>
</feature>
<feature type="binding site" evidence="14">
    <location>
        <position position="127"/>
    </location>
    <ligand>
        <name>FMN</name>
        <dbReference type="ChEBI" id="CHEBI:58210"/>
    </ligand>
</feature>